<dbReference type="Proteomes" id="UP000609879">
    <property type="component" value="Unassembled WGS sequence"/>
</dbReference>
<dbReference type="InterPro" id="IPR050204">
    <property type="entry name" value="AraC_XylS_family_regulators"/>
</dbReference>
<proteinExistence type="predicted"/>
<gene>
    <name evidence="5" type="ORF">Ade02nite_36330</name>
</gene>
<evidence type="ECO:0000313" key="6">
    <source>
        <dbReference type="Proteomes" id="UP000609879"/>
    </source>
</evidence>
<comment type="caution">
    <text evidence="5">The sequence shown here is derived from an EMBL/GenBank/DDBJ whole genome shotgun (WGS) entry which is preliminary data.</text>
</comment>
<evidence type="ECO:0000256" key="2">
    <source>
        <dbReference type="ARBA" id="ARBA00023125"/>
    </source>
</evidence>
<dbReference type="Pfam" id="PF12833">
    <property type="entry name" value="HTH_18"/>
    <property type="match status" value="1"/>
</dbReference>
<keyword evidence="2" id="KW-0238">DNA-binding</keyword>
<keyword evidence="6" id="KW-1185">Reference proteome</keyword>
<dbReference type="PROSITE" id="PS00041">
    <property type="entry name" value="HTH_ARAC_FAMILY_1"/>
    <property type="match status" value="1"/>
</dbReference>
<dbReference type="SUPFAM" id="SSF46689">
    <property type="entry name" value="Homeodomain-like"/>
    <property type="match status" value="2"/>
</dbReference>
<sequence length="340" mass="37422">MDAMVGARQPRPVTPGVDKPVHVALSTTDVDEARSFCRKLFYGPLQVSPTGDLSRFAFSGDVVMLGPITVGEISYGADIHVSIADLETAYHVLAPLTGTLRSRHRGTVVLADPTRAAVFRPVGDIDLDWPGTCRLLSVKVERAALERELDAALDQQIVSPLLLGASFDLIDGPGRTWASLVRLLLAELRHPDGLAVQPRMAARWRDLLVSGLAMTVEHPYGEEPAGMTGPNRPRTVKRTLDAMHAEPWRQYTANDLAAIAGVGVRVLQEAFRQHVGMSPLTYLRRLRLDGVHAELSRSDPWQVNVSEVAYRWGFTHLGRFAGAYKARYGVPPSQTLRERR</sequence>
<dbReference type="SMART" id="SM00342">
    <property type="entry name" value="HTH_ARAC"/>
    <property type="match status" value="1"/>
</dbReference>
<dbReference type="Gene3D" id="1.10.10.60">
    <property type="entry name" value="Homeodomain-like"/>
    <property type="match status" value="1"/>
</dbReference>
<dbReference type="InterPro" id="IPR035418">
    <property type="entry name" value="AraC-bd_2"/>
</dbReference>
<accession>A0ABQ3Y4U5</accession>
<dbReference type="Pfam" id="PF14525">
    <property type="entry name" value="AraC_binding_2"/>
    <property type="match status" value="1"/>
</dbReference>
<protein>
    <submittedName>
        <fullName evidence="5">AraC family transcriptional regulator</fullName>
    </submittedName>
</protein>
<evidence type="ECO:0000259" key="4">
    <source>
        <dbReference type="PROSITE" id="PS01124"/>
    </source>
</evidence>
<dbReference type="InterPro" id="IPR009057">
    <property type="entry name" value="Homeodomain-like_sf"/>
</dbReference>
<evidence type="ECO:0000256" key="3">
    <source>
        <dbReference type="ARBA" id="ARBA00023163"/>
    </source>
</evidence>
<dbReference type="PANTHER" id="PTHR46796">
    <property type="entry name" value="HTH-TYPE TRANSCRIPTIONAL ACTIVATOR RHAS-RELATED"/>
    <property type="match status" value="1"/>
</dbReference>
<feature type="domain" description="HTH araC/xylS-type" evidence="4">
    <location>
        <begin position="237"/>
        <end position="338"/>
    </location>
</feature>
<dbReference type="EMBL" id="BOMI01000067">
    <property type="protein sequence ID" value="GID74992.1"/>
    <property type="molecule type" value="Genomic_DNA"/>
</dbReference>
<evidence type="ECO:0000313" key="5">
    <source>
        <dbReference type="EMBL" id="GID74992.1"/>
    </source>
</evidence>
<dbReference type="PROSITE" id="PS01124">
    <property type="entry name" value="HTH_ARAC_FAMILY_2"/>
    <property type="match status" value="1"/>
</dbReference>
<organism evidence="5 6">
    <name type="scientific">Paractinoplanes deccanensis</name>
    <dbReference type="NCBI Taxonomy" id="113561"/>
    <lineage>
        <taxon>Bacteria</taxon>
        <taxon>Bacillati</taxon>
        <taxon>Actinomycetota</taxon>
        <taxon>Actinomycetes</taxon>
        <taxon>Micromonosporales</taxon>
        <taxon>Micromonosporaceae</taxon>
        <taxon>Paractinoplanes</taxon>
    </lineage>
</organism>
<evidence type="ECO:0000256" key="1">
    <source>
        <dbReference type="ARBA" id="ARBA00023015"/>
    </source>
</evidence>
<dbReference type="PANTHER" id="PTHR46796:SF12">
    <property type="entry name" value="HTH-TYPE DNA-BINDING TRANSCRIPTIONAL ACTIVATOR EUTR"/>
    <property type="match status" value="1"/>
</dbReference>
<keyword evidence="3" id="KW-0804">Transcription</keyword>
<dbReference type="InterPro" id="IPR018060">
    <property type="entry name" value="HTH_AraC"/>
</dbReference>
<name>A0ABQ3Y4U5_9ACTN</name>
<dbReference type="InterPro" id="IPR018062">
    <property type="entry name" value="HTH_AraC-typ_CS"/>
</dbReference>
<keyword evidence="1" id="KW-0805">Transcription regulation</keyword>
<reference evidence="5 6" key="1">
    <citation type="submission" date="2021-01" db="EMBL/GenBank/DDBJ databases">
        <title>Whole genome shotgun sequence of Actinoplanes deccanensis NBRC 13994.</title>
        <authorList>
            <person name="Komaki H."/>
            <person name="Tamura T."/>
        </authorList>
    </citation>
    <scope>NUCLEOTIDE SEQUENCE [LARGE SCALE GENOMIC DNA]</scope>
    <source>
        <strain evidence="5 6">NBRC 13994</strain>
    </source>
</reference>